<reference evidence="1" key="2">
    <citation type="submission" date="2020-09" db="EMBL/GenBank/DDBJ databases">
        <authorList>
            <person name="Kikuchi T."/>
        </authorList>
    </citation>
    <scope>NUCLEOTIDE SEQUENCE</scope>
    <source>
        <strain evidence="1">Ka4C1</strain>
    </source>
</reference>
<dbReference type="WBParaSite" id="BXY_0681500.1">
    <property type="protein sequence ID" value="BXY_0681500.1"/>
    <property type="gene ID" value="BXY_0681500"/>
</dbReference>
<evidence type="ECO:0000313" key="4">
    <source>
        <dbReference type="WBParaSite" id="BXY_0681500.1"/>
    </source>
</evidence>
<proteinExistence type="predicted"/>
<dbReference type="EMBL" id="CAJFCV020000001">
    <property type="protein sequence ID" value="CAG9081650.1"/>
    <property type="molecule type" value="Genomic_DNA"/>
</dbReference>
<accession>A0A1I7S1E0</accession>
<gene>
    <name evidence="1" type="ORF">BXYJ_LOCUS712</name>
</gene>
<dbReference type="OrthoDB" id="10359336at2759"/>
<organism evidence="2 4">
    <name type="scientific">Bursaphelenchus xylophilus</name>
    <name type="common">Pinewood nematode worm</name>
    <name type="synonym">Aphelenchoides xylophilus</name>
    <dbReference type="NCBI Taxonomy" id="6326"/>
    <lineage>
        <taxon>Eukaryota</taxon>
        <taxon>Metazoa</taxon>
        <taxon>Ecdysozoa</taxon>
        <taxon>Nematoda</taxon>
        <taxon>Chromadorea</taxon>
        <taxon>Rhabditida</taxon>
        <taxon>Tylenchina</taxon>
        <taxon>Tylenchomorpha</taxon>
        <taxon>Aphelenchoidea</taxon>
        <taxon>Aphelenchoididae</taxon>
        <taxon>Bursaphelenchus</taxon>
    </lineage>
</organism>
<dbReference type="AlphaFoldDB" id="A0A1I7S1E0"/>
<protein>
    <submittedName>
        <fullName evidence="1">(pine wood nematode) hypothetical protein</fullName>
    </submittedName>
</protein>
<dbReference type="EMBL" id="CAJFDI010000001">
    <property type="protein sequence ID" value="CAD5208476.1"/>
    <property type="molecule type" value="Genomic_DNA"/>
</dbReference>
<evidence type="ECO:0000313" key="3">
    <source>
        <dbReference type="Proteomes" id="UP000659654"/>
    </source>
</evidence>
<evidence type="ECO:0000313" key="1">
    <source>
        <dbReference type="EMBL" id="CAD5208476.1"/>
    </source>
</evidence>
<dbReference type="Proteomes" id="UP000095284">
    <property type="component" value="Unplaced"/>
</dbReference>
<evidence type="ECO:0000313" key="2">
    <source>
        <dbReference type="Proteomes" id="UP000095284"/>
    </source>
</evidence>
<keyword evidence="3" id="KW-1185">Reference proteome</keyword>
<dbReference type="Proteomes" id="UP000582659">
    <property type="component" value="Unassembled WGS sequence"/>
</dbReference>
<dbReference type="Proteomes" id="UP000659654">
    <property type="component" value="Unassembled WGS sequence"/>
</dbReference>
<name>A0A1I7S1E0_BURXY</name>
<sequence>MHKLVIYTTRGTVLDTRDCQPAATLKELIGNALGLVKIRLEDVCCLKRQGEDGKWLKISWKEEIPKRDCVYQVTRDPLKTRLKHRVRVVDYDGEEIGLIPTKSGIVVQKIVNEVVMSLGVEMKNVFIVEVLRENRLLGVKLTGRIKREERLVITLDLLERDAVEIDAGEPILPKCLTILKLDEMLSQYQHRLGRHGIKSVTNALDPKEVLSRLKAGEAMTDSEKLLISKCVAPPLQEHCFKRDSPWRREIRLYLANLFAPYPQLHIPDFVSEHDTKVEINVLEKVMIANLVKKKEARRARVMKLLKRNNKGLS</sequence>
<reference evidence="4" key="1">
    <citation type="submission" date="2016-11" db="UniProtKB">
        <authorList>
            <consortium name="WormBaseParasite"/>
        </authorList>
    </citation>
    <scope>IDENTIFICATION</scope>
</reference>